<keyword evidence="2 8" id="KW-0808">Transferase</keyword>
<comment type="similarity">
    <text evidence="1 8">Belongs to the cytidylate kinase family. Type 1 subfamily.</text>
</comment>
<keyword evidence="8" id="KW-0963">Cytoplasm</keyword>
<dbReference type="SUPFAM" id="SSF52540">
    <property type="entry name" value="P-loop containing nucleoside triphosphate hydrolases"/>
    <property type="match status" value="1"/>
</dbReference>
<keyword evidence="11" id="KW-1185">Reference proteome</keyword>
<dbReference type="GO" id="GO:0005524">
    <property type="term" value="F:ATP binding"/>
    <property type="evidence" value="ECO:0007669"/>
    <property type="project" value="UniProtKB-UniRule"/>
</dbReference>
<dbReference type="Proteomes" id="UP000295611">
    <property type="component" value="Unassembled WGS sequence"/>
</dbReference>
<dbReference type="GO" id="GO:0036431">
    <property type="term" value="F:dCMP kinase activity"/>
    <property type="evidence" value="ECO:0007669"/>
    <property type="project" value="InterPro"/>
</dbReference>
<evidence type="ECO:0000256" key="3">
    <source>
        <dbReference type="ARBA" id="ARBA00022741"/>
    </source>
</evidence>
<dbReference type="Gene3D" id="3.40.50.300">
    <property type="entry name" value="P-loop containing nucleotide triphosphate hydrolases"/>
    <property type="match status" value="1"/>
</dbReference>
<dbReference type="GO" id="GO:0036430">
    <property type="term" value="F:CMP kinase activity"/>
    <property type="evidence" value="ECO:0007669"/>
    <property type="project" value="RHEA"/>
</dbReference>
<evidence type="ECO:0000256" key="7">
    <source>
        <dbReference type="ARBA" id="ARBA00048478"/>
    </source>
</evidence>
<protein>
    <recommendedName>
        <fullName evidence="8">Cytidylate kinase</fullName>
        <shortName evidence="8">CK</shortName>
        <ecNumber evidence="8">2.7.4.25</ecNumber>
    </recommendedName>
    <alternativeName>
        <fullName evidence="8">Cytidine monophosphate kinase</fullName>
        <shortName evidence="8">CMP kinase</shortName>
    </alternativeName>
</protein>
<dbReference type="InterPro" id="IPR003136">
    <property type="entry name" value="Cytidylate_kin"/>
</dbReference>
<evidence type="ECO:0000313" key="11">
    <source>
        <dbReference type="Proteomes" id="UP000295611"/>
    </source>
</evidence>
<dbReference type="HAMAP" id="MF_00238">
    <property type="entry name" value="Cytidyl_kinase_type1"/>
    <property type="match status" value="1"/>
</dbReference>
<organism evidence="10 11">
    <name type="scientific">Paludibacterium purpuratum</name>
    <dbReference type="NCBI Taxonomy" id="1144873"/>
    <lineage>
        <taxon>Bacteria</taxon>
        <taxon>Pseudomonadati</taxon>
        <taxon>Pseudomonadota</taxon>
        <taxon>Betaproteobacteria</taxon>
        <taxon>Neisseriales</taxon>
        <taxon>Chromobacteriaceae</taxon>
        <taxon>Paludibacterium</taxon>
    </lineage>
</organism>
<dbReference type="GO" id="GO:0006220">
    <property type="term" value="P:pyrimidine nucleotide metabolic process"/>
    <property type="evidence" value="ECO:0007669"/>
    <property type="project" value="UniProtKB-UniRule"/>
</dbReference>
<dbReference type="NCBIfam" id="TIGR00017">
    <property type="entry name" value="cmk"/>
    <property type="match status" value="1"/>
</dbReference>
<evidence type="ECO:0000256" key="1">
    <source>
        <dbReference type="ARBA" id="ARBA00009427"/>
    </source>
</evidence>
<gene>
    <name evidence="8" type="primary">cmk</name>
    <name evidence="10" type="ORF">DFP86_101223</name>
</gene>
<dbReference type="RefSeq" id="WP_133678155.1">
    <property type="nucleotide sequence ID" value="NZ_SNZP01000001.1"/>
</dbReference>
<dbReference type="GO" id="GO:0015949">
    <property type="term" value="P:nucleobase-containing small molecule interconversion"/>
    <property type="evidence" value="ECO:0007669"/>
    <property type="project" value="TreeGrafter"/>
</dbReference>
<dbReference type="PANTHER" id="PTHR21299">
    <property type="entry name" value="CYTIDYLATE KINASE/PANTOATE-BETA-ALANINE LIGASE"/>
    <property type="match status" value="1"/>
</dbReference>
<reference evidence="10 11" key="1">
    <citation type="submission" date="2019-03" db="EMBL/GenBank/DDBJ databases">
        <title>Genomic Encyclopedia of Type Strains, Phase III (KMG-III): the genomes of soil and plant-associated and newly described type strains.</title>
        <authorList>
            <person name="Whitman W."/>
        </authorList>
    </citation>
    <scope>NUCLEOTIDE SEQUENCE [LARGE SCALE GENOMIC DNA]</scope>
    <source>
        <strain evidence="10 11">CECT 8976</strain>
    </source>
</reference>
<dbReference type="InterPro" id="IPR027417">
    <property type="entry name" value="P-loop_NTPase"/>
</dbReference>
<evidence type="ECO:0000256" key="2">
    <source>
        <dbReference type="ARBA" id="ARBA00022679"/>
    </source>
</evidence>
<dbReference type="GO" id="GO:0005829">
    <property type="term" value="C:cytosol"/>
    <property type="evidence" value="ECO:0007669"/>
    <property type="project" value="TreeGrafter"/>
</dbReference>
<name>A0A4R7BDL1_9NEIS</name>
<dbReference type="Pfam" id="PF02224">
    <property type="entry name" value="Cytidylate_kin"/>
    <property type="match status" value="1"/>
</dbReference>
<comment type="catalytic activity">
    <reaction evidence="6 8">
        <text>dCMP + ATP = dCDP + ADP</text>
        <dbReference type="Rhea" id="RHEA:25094"/>
        <dbReference type="ChEBI" id="CHEBI:30616"/>
        <dbReference type="ChEBI" id="CHEBI:57566"/>
        <dbReference type="ChEBI" id="CHEBI:58593"/>
        <dbReference type="ChEBI" id="CHEBI:456216"/>
        <dbReference type="EC" id="2.7.4.25"/>
    </reaction>
</comment>
<feature type="domain" description="Cytidylate kinase" evidence="9">
    <location>
        <begin position="6"/>
        <end position="213"/>
    </location>
</feature>
<dbReference type="EMBL" id="SNZP01000001">
    <property type="protein sequence ID" value="TDR82833.1"/>
    <property type="molecule type" value="Genomic_DNA"/>
</dbReference>
<dbReference type="CDD" id="cd02020">
    <property type="entry name" value="CMPK"/>
    <property type="match status" value="1"/>
</dbReference>
<evidence type="ECO:0000256" key="6">
    <source>
        <dbReference type="ARBA" id="ARBA00047615"/>
    </source>
</evidence>
<sequence length="221" mass="23812">MKVPVIAIDGPSASGKGTVAARVASRLGFHYLDSGSLYRLVALHADLHGIDWDDEATLAQAALTLPATFCDGRVLLSGNDVDQAIRAEHIGIGASRVGALPAVRAALLQRQRDFRATPGLVTDGRDMGSVVFPDADLKIFLTASADERADRRYKQLIGKGESANLPQIRQDIIDRDRRDAARTVAPLRQEPDAFLLDTTELTIDQAVEQVLAWFADRASGA</sequence>
<comment type="caution">
    <text evidence="10">The sequence shown here is derived from an EMBL/GenBank/DDBJ whole genome shotgun (WGS) entry which is preliminary data.</text>
</comment>
<dbReference type="AlphaFoldDB" id="A0A4R7BDL1"/>
<proteinExistence type="inferred from homology"/>
<keyword evidence="4 8" id="KW-0418">Kinase</keyword>
<keyword evidence="5 8" id="KW-0067">ATP-binding</keyword>
<keyword evidence="3 8" id="KW-0547">Nucleotide-binding</keyword>
<accession>A0A4R7BDL1</accession>
<dbReference type="InterPro" id="IPR011994">
    <property type="entry name" value="Cytidylate_kinase_dom"/>
</dbReference>
<dbReference type="OrthoDB" id="9807434at2"/>
<evidence type="ECO:0000313" key="10">
    <source>
        <dbReference type="EMBL" id="TDR82833.1"/>
    </source>
</evidence>
<evidence type="ECO:0000259" key="9">
    <source>
        <dbReference type="Pfam" id="PF02224"/>
    </source>
</evidence>
<evidence type="ECO:0000256" key="5">
    <source>
        <dbReference type="ARBA" id="ARBA00022840"/>
    </source>
</evidence>
<evidence type="ECO:0000256" key="8">
    <source>
        <dbReference type="HAMAP-Rule" id="MF_00238"/>
    </source>
</evidence>
<feature type="binding site" evidence="8">
    <location>
        <begin position="10"/>
        <end position="18"/>
    </location>
    <ligand>
        <name>ATP</name>
        <dbReference type="ChEBI" id="CHEBI:30616"/>
    </ligand>
</feature>
<dbReference type="PANTHER" id="PTHR21299:SF2">
    <property type="entry name" value="CYTIDYLATE KINASE"/>
    <property type="match status" value="1"/>
</dbReference>
<comment type="catalytic activity">
    <reaction evidence="7 8">
        <text>CMP + ATP = CDP + ADP</text>
        <dbReference type="Rhea" id="RHEA:11600"/>
        <dbReference type="ChEBI" id="CHEBI:30616"/>
        <dbReference type="ChEBI" id="CHEBI:58069"/>
        <dbReference type="ChEBI" id="CHEBI:60377"/>
        <dbReference type="ChEBI" id="CHEBI:456216"/>
        <dbReference type="EC" id="2.7.4.25"/>
    </reaction>
</comment>
<dbReference type="EC" id="2.7.4.25" evidence="8"/>
<evidence type="ECO:0000256" key="4">
    <source>
        <dbReference type="ARBA" id="ARBA00022777"/>
    </source>
</evidence>
<comment type="subcellular location">
    <subcellularLocation>
        <location evidence="8">Cytoplasm</location>
    </subcellularLocation>
</comment>